<gene>
    <name evidence="2" type="ORF">ACG0Z3_04865</name>
</gene>
<keyword evidence="3" id="KW-1185">Reference proteome</keyword>
<dbReference type="PROSITE" id="PS51257">
    <property type="entry name" value="PROKAR_LIPOPROTEIN"/>
    <property type="match status" value="1"/>
</dbReference>
<dbReference type="RefSeq" id="WP_394395819.1">
    <property type="nucleotide sequence ID" value="NZ_JBIGHW010000002.1"/>
</dbReference>
<dbReference type="Gene3D" id="2.60.40.2810">
    <property type="match status" value="1"/>
</dbReference>
<evidence type="ECO:0000313" key="2">
    <source>
        <dbReference type="EMBL" id="MFG6440006.1"/>
    </source>
</evidence>
<sequence>MKRPFAVITPALIPSALATLLTACGGGGSSSPAEPPKPAAVVVTPAADTATLPWNLPGTIKVLANDTASRGALTLSAVGTPANGTAKLVGNDVEYTPKADFVGTDTFSYTAKAEDGVTANGTITLTVQAALTLKGVVTDGPIANAAVTAKVGTQSFTTTADAQGAYSLAVTTSTPADAVQLSANGVGAQSHVKLTATLGDLASLYKQADKAGVLAGAGVTHYSTALAALLADANAGQAPATVAKVAELGRSVAPERLLELATAIKLVVDKGVPLPTGVADTSALVANPGTSTQLQAFITQQQTANAAQLAATRDEVLAAAGVPGASFAPTVATQRFFYVTQLGAIGATQVVFQPDGTGRLTTQEADSTGKWSFDATLGDVVFSLDTPRSNTGTATDPATGQIYEVRQDIDLYRLKQIAGDAQTGSAVMQIRARTEILSGARKGETQTLWSNALHKFTTQAQMTPFKASEFSAGMKFAGIAPLADIGLSFNTRSGADILELTGATTARLLRSGEQLAWKVGDDGALVIGQGDLERRYYDLGLPDGFNVIKWLAVKTIRAGALQSVDVVPATSLDDGGFVGTLLGPRWAAQLGRVTTSGVGSGLDYVFQQDGSGQRFSVNLVNGTETAQNLRWSADWARGSALISTLTGNGTVSNIREWRPLNSDATGSCFSVLEQVRTAQGIASGPWRLNVLTRDRCSGGSTAPATPAALGTLVSSNGEKFALRVSLTLDAKGLITGGDYDFHTTKGTLTPCTATPDNTGPNGSCFGSNNSISTSSQSGAIPRTGTTTAITLDVGPDSWGYRFTGTLTGKVWSGSFTKASTANSAYTDTGTFSVEVSIP</sequence>
<accession>A0ABW7FFQ4</accession>
<reference evidence="2 3" key="1">
    <citation type="submission" date="2024-08" db="EMBL/GenBank/DDBJ databases">
        <authorList>
            <person name="Lu H."/>
        </authorList>
    </citation>
    <scope>NUCLEOTIDE SEQUENCE [LARGE SCALE GENOMIC DNA]</scope>
    <source>
        <strain evidence="2 3">LKC17W</strain>
    </source>
</reference>
<comment type="caution">
    <text evidence="2">The sequence shown here is derived from an EMBL/GenBank/DDBJ whole genome shotgun (WGS) entry which is preliminary data.</text>
</comment>
<feature type="signal peptide" evidence="1">
    <location>
        <begin position="1"/>
        <end position="18"/>
    </location>
</feature>
<organism evidence="2 3">
    <name type="scientific">Pelomonas margarita</name>
    <dbReference type="NCBI Taxonomy" id="3299031"/>
    <lineage>
        <taxon>Bacteria</taxon>
        <taxon>Pseudomonadati</taxon>
        <taxon>Pseudomonadota</taxon>
        <taxon>Betaproteobacteria</taxon>
        <taxon>Burkholderiales</taxon>
        <taxon>Sphaerotilaceae</taxon>
        <taxon>Roseateles</taxon>
    </lineage>
</organism>
<name>A0ABW7FFQ4_9BURK</name>
<dbReference type="Pfam" id="PF17963">
    <property type="entry name" value="Big_9"/>
    <property type="match status" value="1"/>
</dbReference>
<dbReference type="Proteomes" id="UP001606301">
    <property type="component" value="Unassembled WGS sequence"/>
</dbReference>
<feature type="chain" id="PRO_5045341029" evidence="1">
    <location>
        <begin position="19"/>
        <end position="838"/>
    </location>
</feature>
<keyword evidence="1" id="KW-0732">Signal</keyword>
<protein>
    <submittedName>
        <fullName evidence="2">Ig-like domain-containing protein</fullName>
    </submittedName>
</protein>
<proteinExistence type="predicted"/>
<dbReference type="EMBL" id="JBIGHW010000002">
    <property type="protein sequence ID" value="MFG6440006.1"/>
    <property type="molecule type" value="Genomic_DNA"/>
</dbReference>
<evidence type="ECO:0000313" key="3">
    <source>
        <dbReference type="Proteomes" id="UP001606301"/>
    </source>
</evidence>
<evidence type="ECO:0000256" key="1">
    <source>
        <dbReference type="SAM" id="SignalP"/>
    </source>
</evidence>